<reference evidence="1" key="1">
    <citation type="submission" date="2014-09" db="EMBL/GenBank/DDBJ databases">
        <authorList>
            <person name="Magalhaes I.L.F."/>
            <person name="Oliveira U."/>
            <person name="Santos F.R."/>
            <person name="Vidigal T.H.D.A."/>
            <person name="Brescovit A.D."/>
            <person name="Santos A.J."/>
        </authorList>
    </citation>
    <scope>NUCLEOTIDE SEQUENCE</scope>
    <source>
        <tissue evidence="1">Shoot tissue taken approximately 20 cm above the soil surface</tissue>
    </source>
</reference>
<protein>
    <submittedName>
        <fullName evidence="1">Uncharacterized protein</fullName>
    </submittedName>
</protein>
<sequence length="22" mass="2628">MQYSFGRLIWSVCFFSFLGILI</sequence>
<reference evidence="1" key="2">
    <citation type="journal article" date="2015" name="Data Brief">
        <title>Shoot transcriptome of the giant reed, Arundo donax.</title>
        <authorList>
            <person name="Barrero R.A."/>
            <person name="Guerrero F.D."/>
            <person name="Moolhuijzen P."/>
            <person name="Goolsby J.A."/>
            <person name="Tidwell J."/>
            <person name="Bellgard S.E."/>
            <person name="Bellgard M.I."/>
        </authorList>
    </citation>
    <scope>NUCLEOTIDE SEQUENCE</scope>
    <source>
        <tissue evidence="1">Shoot tissue taken approximately 20 cm above the soil surface</tissue>
    </source>
</reference>
<dbReference type="AlphaFoldDB" id="A0A0A9EV15"/>
<name>A0A0A9EV15_ARUDO</name>
<accession>A0A0A9EV15</accession>
<organism evidence="1">
    <name type="scientific">Arundo donax</name>
    <name type="common">Giant reed</name>
    <name type="synonym">Donax arundinaceus</name>
    <dbReference type="NCBI Taxonomy" id="35708"/>
    <lineage>
        <taxon>Eukaryota</taxon>
        <taxon>Viridiplantae</taxon>
        <taxon>Streptophyta</taxon>
        <taxon>Embryophyta</taxon>
        <taxon>Tracheophyta</taxon>
        <taxon>Spermatophyta</taxon>
        <taxon>Magnoliopsida</taxon>
        <taxon>Liliopsida</taxon>
        <taxon>Poales</taxon>
        <taxon>Poaceae</taxon>
        <taxon>PACMAD clade</taxon>
        <taxon>Arundinoideae</taxon>
        <taxon>Arundineae</taxon>
        <taxon>Arundo</taxon>
    </lineage>
</organism>
<dbReference type="EMBL" id="GBRH01196195">
    <property type="protein sequence ID" value="JAE01701.1"/>
    <property type="molecule type" value="Transcribed_RNA"/>
</dbReference>
<evidence type="ECO:0000313" key="1">
    <source>
        <dbReference type="EMBL" id="JAE01701.1"/>
    </source>
</evidence>
<proteinExistence type="predicted"/>